<accession>A0A7V3VV04</accession>
<name>A0A7V3VV04_UNCW3</name>
<protein>
    <recommendedName>
        <fullName evidence="1">CAAX prenyl protease 1 N-terminal domain-containing protein</fullName>
    </recommendedName>
</protein>
<dbReference type="InterPro" id="IPR032456">
    <property type="entry name" value="Peptidase_M48_N"/>
</dbReference>
<comment type="caution">
    <text evidence="2">The sequence shown here is derived from an EMBL/GenBank/DDBJ whole genome shotgun (WGS) entry which is preliminary data.</text>
</comment>
<reference evidence="2" key="1">
    <citation type="journal article" date="2020" name="mSystems">
        <title>Genome- and Community-Level Interaction Insights into Carbon Utilization and Element Cycling Functions of Hydrothermarchaeota in Hydrothermal Sediment.</title>
        <authorList>
            <person name="Zhou Z."/>
            <person name="Liu Y."/>
            <person name="Xu W."/>
            <person name="Pan J."/>
            <person name="Luo Z.H."/>
            <person name="Li M."/>
        </authorList>
    </citation>
    <scope>NUCLEOTIDE SEQUENCE [LARGE SCALE GENOMIC DNA]</scope>
    <source>
        <strain evidence="2">SpSt-961</strain>
    </source>
</reference>
<evidence type="ECO:0000313" key="2">
    <source>
        <dbReference type="EMBL" id="HGE78864.1"/>
    </source>
</evidence>
<proteinExistence type="predicted"/>
<evidence type="ECO:0000259" key="1">
    <source>
        <dbReference type="Pfam" id="PF16491"/>
    </source>
</evidence>
<sequence>MIADWVVKGFKENNIYHLIDKERKRIVHRYHNEHLIVRIASTCVLIILLILVIKFQISYISGYWIEHTYNFSNQTSEECLKDKAKSFFVGFIPGTILFEVFYSTTYHTPKFWWLYLSFKRNLYQNQDEVRGNLLNKYEW</sequence>
<dbReference type="Pfam" id="PF16491">
    <property type="entry name" value="Peptidase_M48_N"/>
    <property type="match status" value="1"/>
</dbReference>
<organism evidence="2">
    <name type="scientific">candidate division WOR-3 bacterium</name>
    <dbReference type="NCBI Taxonomy" id="2052148"/>
    <lineage>
        <taxon>Bacteria</taxon>
        <taxon>Bacteria division WOR-3</taxon>
    </lineage>
</organism>
<dbReference type="AlphaFoldDB" id="A0A7V3VV04"/>
<feature type="domain" description="CAAX prenyl protease 1 N-terminal" evidence="1">
    <location>
        <begin position="30"/>
        <end position="116"/>
    </location>
</feature>
<gene>
    <name evidence="2" type="ORF">ENX68_07740</name>
</gene>
<dbReference type="EMBL" id="DTOZ01000187">
    <property type="protein sequence ID" value="HGE78864.1"/>
    <property type="molecule type" value="Genomic_DNA"/>
</dbReference>